<sequence length="256" mass="27575">MAEYRLPGPLCTVLGSFKIDTGTLCLGATKPPGPANNARPAQAPKRHKAHRPKVKAQPARKSTLTAQDFEAAAKLLGADISVALVHAFADVESGGRSGMGPAGLPVIAYEGHVFRKLTNKAYDADHPLLSYKYVKKAGPEWQQNNKDQATAWATLEAAIALDRDAALQACSWGMFQVMGFNYKSCGYASAEAFVAAMKAGEKGQLMAFVGYCKKSPGMVKAMLDKDYAGMASRYNGKDYGDYDKRIEKAYRKHGGT</sequence>
<organism evidence="3 4">
    <name type="scientific">Pelomonas lactea</name>
    <dbReference type="NCBI Taxonomy" id="3299030"/>
    <lineage>
        <taxon>Bacteria</taxon>
        <taxon>Pseudomonadati</taxon>
        <taxon>Pseudomonadota</taxon>
        <taxon>Betaproteobacteria</taxon>
        <taxon>Burkholderiales</taxon>
        <taxon>Sphaerotilaceae</taxon>
        <taxon>Roseateles</taxon>
    </lineage>
</organism>
<dbReference type="RefSeq" id="WP_394513574.1">
    <property type="nucleotide sequence ID" value="NZ_JBIGHX010000009.1"/>
</dbReference>
<reference evidence="3 4" key="1">
    <citation type="submission" date="2024-08" db="EMBL/GenBank/DDBJ databases">
        <authorList>
            <person name="Lu H."/>
        </authorList>
    </citation>
    <scope>NUCLEOTIDE SEQUENCE [LARGE SCALE GENOMIC DNA]</scope>
    <source>
        <strain evidence="3 4">DXS20W</strain>
    </source>
</reference>
<keyword evidence="4" id="KW-1185">Reference proteome</keyword>
<protein>
    <submittedName>
        <fullName evidence="3">N-acetylmuramidase domain-containing protein</fullName>
    </submittedName>
</protein>
<dbReference type="EMBL" id="JBIGHX010000009">
    <property type="protein sequence ID" value="MFG6464219.1"/>
    <property type="molecule type" value="Genomic_DNA"/>
</dbReference>
<dbReference type="InterPro" id="IPR024408">
    <property type="entry name" value="Muramidase"/>
</dbReference>
<gene>
    <name evidence="3" type="ORF">ACG04Q_21805</name>
</gene>
<feature type="compositionally biased region" description="Basic residues" evidence="1">
    <location>
        <begin position="44"/>
        <end position="54"/>
    </location>
</feature>
<evidence type="ECO:0000313" key="4">
    <source>
        <dbReference type="Proteomes" id="UP001606302"/>
    </source>
</evidence>
<accession>A0ABW7GQJ1</accession>
<dbReference type="Pfam" id="PF11860">
    <property type="entry name" value="Muramidase"/>
    <property type="match status" value="1"/>
</dbReference>
<proteinExistence type="predicted"/>
<evidence type="ECO:0000313" key="3">
    <source>
        <dbReference type="EMBL" id="MFG6464219.1"/>
    </source>
</evidence>
<comment type="caution">
    <text evidence="3">The sequence shown here is derived from an EMBL/GenBank/DDBJ whole genome shotgun (WGS) entry which is preliminary data.</text>
</comment>
<evidence type="ECO:0000256" key="1">
    <source>
        <dbReference type="SAM" id="MobiDB-lite"/>
    </source>
</evidence>
<feature type="domain" description="N-acetylmuramidase" evidence="2">
    <location>
        <begin position="82"/>
        <end position="253"/>
    </location>
</feature>
<evidence type="ECO:0000259" key="2">
    <source>
        <dbReference type="Pfam" id="PF11860"/>
    </source>
</evidence>
<feature type="region of interest" description="Disordered" evidence="1">
    <location>
        <begin position="29"/>
        <end position="62"/>
    </location>
</feature>
<name>A0ABW7GQJ1_9BURK</name>
<dbReference type="Proteomes" id="UP001606302">
    <property type="component" value="Unassembled WGS sequence"/>
</dbReference>